<dbReference type="Gene3D" id="1.10.510.10">
    <property type="entry name" value="Transferase(Phosphotransferase) domain 1"/>
    <property type="match status" value="1"/>
</dbReference>
<feature type="repeat" description="TNFR-Cys" evidence="17">
    <location>
        <begin position="342"/>
        <end position="398"/>
    </location>
</feature>
<dbReference type="GO" id="GO:0042803">
    <property type="term" value="F:protein homodimerization activity"/>
    <property type="evidence" value="ECO:0007669"/>
    <property type="project" value="UniProtKB-ARBA"/>
</dbReference>
<feature type="transmembrane region" description="Helical" evidence="19">
    <location>
        <begin position="435"/>
        <end position="456"/>
    </location>
</feature>
<dbReference type="PROSITE" id="PS00107">
    <property type="entry name" value="PROTEIN_KINASE_ATP"/>
    <property type="match status" value="1"/>
</dbReference>
<evidence type="ECO:0000256" key="4">
    <source>
        <dbReference type="ARBA" id="ARBA00022679"/>
    </source>
</evidence>
<feature type="signal peptide" evidence="20">
    <location>
        <begin position="1"/>
        <end position="29"/>
    </location>
</feature>
<evidence type="ECO:0000256" key="2">
    <source>
        <dbReference type="ARBA" id="ARBA00012513"/>
    </source>
</evidence>
<feature type="domain" description="Protein kinase" evidence="21">
    <location>
        <begin position="517"/>
        <end position="769"/>
    </location>
</feature>
<dbReference type="AlphaFoldDB" id="A0A2P5CPU0"/>
<reference evidence="24" key="1">
    <citation type="submission" date="2016-06" db="EMBL/GenBank/DDBJ databases">
        <title>Parallel loss of symbiosis genes in relatives of nitrogen-fixing non-legume Parasponia.</title>
        <authorList>
            <person name="Van Velzen R."/>
            <person name="Holmer R."/>
            <person name="Bu F."/>
            <person name="Rutten L."/>
            <person name="Van Zeijl A."/>
            <person name="Liu W."/>
            <person name="Santuari L."/>
            <person name="Cao Q."/>
            <person name="Sharma T."/>
            <person name="Shen D."/>
            <person name="Roswanjaya Y."/>
            <person name="Wardhani T."/>
            <person name="Kalhor M.S."/>
            <person name="Jansen J."/>
            <person name="Van den Hoogen J."/>
            <person name="Gungor B."/>
            <person name="Hartog M."/>
            <person name="Hontelez J."/>
            <person name="Verver J."/>
            <person name="Yang W.-C."/>
            <person name="Schijlen E."/>
            <person name="Repin R."/>
            <person name="Schilthuizen M."/>
            <person name="Schranz E."/>
            <person name="Heidstra R."/>
            <person name="Miyata K."/>
            <person name="Fedorova E."/>
            <person name="Kohlen W."/>
            <person name="Bisseling T."/>
            <person name="Smit S."/>
            <person name="Geurts R."/>
        </authorList>
    </citation>
    <scope>NUCLEOTIDE SEQUENCE [LARGE SCALE GENOMIC DNA]</scope>
    <source>
        <strain evidence="24">cv. RG33-2</strain>
    </source>
</reference>
<evidence type="ECO:0000256" key="6">
    <source>
        <dbReference type="ARBA" id="ARBA00022729"/>
    </source>
</evidence>
<evidence type="ECO:0000256" key="17">
    <source>
        <dbReference type="PROSITE-ProRule" id="PRU00206"/>
    </source>
</evidence>
<evidence type="ECO:0000256" key="20">
    <source>
        <dbReference type="SAM" id="SignalP"/>
    </source>
</evidence>
<sequence>MPIQRCLFGSPIFILLLLLLLPWLPFAFGYGSAGPIAAAFGEEGFFCAIDASGKQDIICWDKENKSSSSAAYFNSLPAMVSLSGGEGFMCGITSNASKAYCWNLEANSGADLVPEAYQGTYYLQMAAGKDHVCGIRGDYFSKTEVGSVDCWQYSQEMGTSSNVNIVSNSLFRDASIDGLVFRTIVSGEGFSCGVVKDGGVICWGPKSGKLGLSPGDLKSLAAGRQSVCGLATLNGEVKCWGEAAEFGSPSVGTRFMSLSVGAKHYCGIREDDHSVECWGSIDSSSSVPMGSGFLAIASSDFTTCGVREVDLVLDCWGVHGQSPPDYSPPLQLCSPGVCALGSCASGKFAFNASGVLNEPGLTSLCARKDLQICLPCGTNCSEGYFASSVCTENADRVCTACSLCQNRSCLDICKISSSSLSGIRDQERQEFIRKLVVIIGSLVSGSLLILICWFIFTRIIGTKNQEKGRSCCNFCAGKQVVEADPETNSQTSLSVSTCITTTQVFRLSELKDATHGFKEYNELGRGNFGFVYKAVLTDGSQVAVKRANAATIIHTNTKEFEAELEILCNIRHSNIVNLLGYCAEMGERLLVYEYMPHGTLHDHLHGELSPLDWNLRLKISLQAARGLEYLHKQAKPPIVHRNVRTSNILLDAEWGARISDFGLLLSTASDKDQHGDMESDVYNFGIVLLEILSGRKAYDRDCSPPGIVEWALPVIRRGKAAAIIDKNVALPRNVEPLLKLAEIAELALNENPGQRPSMSEVVCLLDQTVKSGMTM</sequence>
<evidence type="ECO:0000259" key="22">
    <source>
        <dbReference type="PROSITE" id="PS50050"/>
    </source>
</evidence>
<dbReference type="InParanoid" id="A0A2P5CPU0"/>
<evidence type="ECO:0000256" key="18">
    <source>
        <dbReference type="PROSITE-ProRule" id="PRU10141"/>
    </source>
</evidence>
<evidence type="ECO:0000256" key="1">
    <source>
        <dbReference type="ARBA" id="ARBA00004479"/>
    </source>
</evidence>
<dbReference type="PROSITE" id="PS50011">
    <property type="entry name" value="PROTEIN_KINASE_DOM"/>
    <property type="match status" value="1"/>
</dbReference>
<comment type="caution">
    <text evidence="17">Lacks conserved residue(s) required for the propagation of feature annotation.</text>
</comment>
<dbReference type="FunFam" id="1.10.510.10:FF:000940">
    <property type="entry name" value="Serine/threonine-protein kinase-like protein CCR1"/>
    <property type="match status" value="1"/>
</dbReference>
<dbReference type="GO" id="GO:0005524">
    <property type="term" value="F:ATP binding"/>
    <property type="evidence" value="ECO:0007669"/>
    <property type="project" value="UniProtKB-UniRule"/>
</dbReference>
<dbReference type="FunFam" id="3.30.200.20:FF:000357">
    <property type="entry name" value="serine/threonine-protein kinase-like protein CCR1"/>
    <property type="match status" value="1"/>
</dbReference>
<dbReference type="Proteomes" id="UP000237000">
    <property type="component" value="Unassembled WGS sequence"/>
</dbReference>
<comment type="catalytic activity">
    <reaction evidence="15">
        <text>L-threonyl-[protein] + ATP = O-phospho-L-threonyl-[protein] + ADP + H(+)</text>
        <dbReference type="Rhea" id="RHEA:46608"/>
        <dbReference type="Rhea" id="RHEA-COMP:11060"/>
        <dbReference type="Rhea" id="RHEA-COMP:11605"/>
        <dbReference type="ChEBI" id="CHEBI:15378"/>
        <dbReference type="ChEBI" id="CHEBI:30013"/>
        <dbReference type="ChEBI" id="CHEBI:30616"/>
        <dbReference type="ChEBI" id="CHEBI:61977"/>
        <dbReference type="ChEBI" id="CHEBI:456216"/>
        <dbReference type="EC" id="2.7.11.1"/>
    </reaction>
</comment>
<dbReference type="InterPro" id="IPR001368">
    <property type="entry name" value="TNFR/NGFR_Cys_rich_reg"/>
</dbReference>
<keyword evidence="10 19" id="KW-1133">Transmembrane helix</keyword>
<evidence type="ECO:0000256" key="12">
    <source>
        <dbReference type="ARBA" id="ARBA00023157"/>
    </source>
</evidence>
<dbReference type="EC" id="2.7.11.1" evidence="2"/>
<keyword evidence="11 19" id="KW-0472">Membrane</keyword>
<comment type="subcellular location">
    <subcellularLocation>
        <location evidence="1">Membrane</location>
        <topology evidence="1">Single-pass type I membrane protein</topology>
    </subcellularLocation>
</comment>
<evidence type="ECO:0000256" key="13">
    <source>
        <dbReference type="ARBA" id="ARBA00023170"/>
    </source>
</evidence>
<keyword evidence="13" id="KW-0675">Receptor</keyword>
<dbReference type="InterPro" id="IPR011009">
    <property type="entry name" value="Kinase-like_dom_sf"/>
</dbReference>
<keyword evidence="24" id="KW-1185">Reference proteome</keyword>
<comment type="catalytic activity">
    <reaction evidence="16">
        <text>L-seryl-[protein] + ATP = O-phospho-L-seryl-[protein] + ADP + H(+)</text>
        <dbReference type="Rhea" id="RHEA:17989"/>
        <dbReference type="Rhea" id="RHEA-COMP:9863"/>
        <dbReference type="Rhea" id="RHEA-COMP:11604"/>
        <dbReference type="ChEBI" id="CHEBI:15378"/>
        <dbReference type="ChEBI" id="CHEBI:29999"/>
        <dbReference type="ChEBI" id="CHEBI:30616"/>
        <dbReference type="ChEBI" id="CHEBI:83421"/>
        <dbReference type="ChEBI" id="CHEBI:456216"/>
        <dbReference type="EC" id="2.7.11.1"/>
    </reaction>
</comment>
<gene>
    <name evidence="23" type="ORF">TorRG33x02_277500</name>
</gene>
<evidence type="ECO:0000256" key="3">
    <source>
        <dbReference type="ARBA" id="ARBA00022527"/>
    </source>
</evidence>
<dbReference type="PANTHER" id="PTHR47460">
    <property type="entry name" value="SERINE/THREONINE-PROTEIN KINASE-LIKE PROTEIN ACR4"/>
    <property type="match status" value="1"/>
</dbReference>
<evidence type="ECO:0000256" key="15">
    <source>
        <dbReference type="ARBA" id="ARBA00047899"/>
    </source>
</evidence>
<keyword evidence="12 17" id="KW-1015">Disulfide bond</keyword>
<feature type="domain" description="TNFR-Cys" evidence="22">
    <location>
        <begin position="342"/>
        <end position="398"/>
    </location>
</feature>
<dbReference type="InterPro" id="IPR017441">
    <property type="entry name" value="Protein_kinase_ATP_BS"/>
</dbReference>
<evidence type="ECO:0000259" key="21">
    <source>
        <dbReference type="PROSITE" id="PS50011"/>
    </source>
</evidence>
<dbReference type="Gene3D" id="2.130.10.30">
    <property type="entry name" value="Regulator of chromosome condensation 1/beta-lactamase-inhibitor protein II"/>
    <property type="match status" value="2"/>
</dbReference>
<dbReference type="SUPFAM" id="SSF56112">
    <property type="entry name" value="Protein kinase-like (PK-like)"/>
    <property type="match status" value="1"/>
</dbReference>
<dbReference type="GO" id="GO:0004674">
    <property type="term" value="F:protein serine/threonine kinase activity"/>
    <property type="evidence" value="ECO:0007669"/>
    <property type="project" value="UniProtKB-KW"/>
</dbReference>
<evidence type="ECO:0000313" key="23">
    <source>
        <dbReference type="EMBL" id="PON63067.1"/>
    </source>
</evidence>
<keyword evidence="14" id="KW-0325">Glycoprotein</keyword>
<keyword evidence="5 19" id="KW-0812">Transmembrane</keyword>
<accession>A0A2P5CPU0</accession>
<dbReference type="FunCoup" id="A0A2P5CPU0">
    <property type="interactions" value="1"/>
</dbReference>
<feature type="disulfide bond" evidence="17">
    <location>
        <begin position="380"/>
        <end position="398"/>
    </location>
</feature>
<protein>
    <recommendedName>
        <fullName evidence="2">non-specific serine/threonine protein kinase</fullName>
        <ecNumber evidence="2">2.7.11.1</ecNumber>
    </recommendedName>
</protein>
<keyword evidence="8 23" id="KW-0418">Kinase</keyword>
<evidence type="ECO:0000256" key="8">
    <source>
        <dbReference type="ARBA" id="ARBA00022777"/>
    </source>
</evidence>
<evidence type="ECO:0000256" key="9">
    <source>
        <dbReference type="ARBA" id="ARBA00022840"/>
    </source>
</evidence>
<evidence type="ECO:0000256" key="19">
    <source>
        <dbReference type="SAM" id="Phobius"/>
    </source>
</evidence>
<evidence type="ECO:0000256" key="7">
    <source>
        <dbReference type="ARBA" id="ARBA00022741"/>
    </source>
</evidence>
<dbReference type="PROSITE" id="PS50050">
    <property type="entry name" value="TNFR_NGFR_2"/>
    <property type="match status" value="1"/>
</dbReference>
<evidence type="ECO:0000256" key="5">
    <source>
        <dbReference type="ARBA" id="ARBA00022692"/>
    </source>
</evidence>
<proteinExistence type="predicted"/>
<feature type="binding site" evidence="18">
    <location>
        <position position="545"/>
    </location>
    <ligand>
        <name>ATP</name>
        <dbReference type="ChEBI" id="CHEBI:30616"/>
    </ligand>
</feature>
<evidence type="ECO:0000313" key="24">
    <source>
        <dbReference type="Proteomes" id="UP000237000"/>
    </source>
</evidence>
<evidence type="ECO:0000256" key="16">
    <source>
        <dbReference type="ARBA" id="ARBA00048679"/>
    </source>
</evidence>
<dbReference type="SUPFAM" id="SSF50985">
    <property type="entry name" value="RCC1/BLIP-II"/>
    <property type="match status" value="1"/>
</dbReference>
<keyword evidence="3" id="KW-0723">Serine/threonine-protein kinase</keyword>
<keyword evidence="6 20" id="KW-0732">Signal</keyword>
<dbReference type="OrthoDB" id="61110at2759"/>
<name>A0A2P5CPU0_TREOI</name>
<feature type="chain" id="PRO_5015135209" description="non-specific serine/threonine protein kinase" evidence="20">
    <location>
        <begin position="30"/>
        <end position="775"/>
    </location>
</feature>
<keyword evidence="9 18" id="KW-0067">ATP-binding</keyword>
<dbReference type="InterPro" id="IPR001245">
    <property type="entry name" value="Ser-Thr/Tyr_kinase_cat_dom"/>
</dbReference>
<dbReference type="InterPro" id="IPR000719">
    <property type="entry name" value="Prot_kinase_dom"/>
</dbReference>
<evidence type="ECO:0000256" key="14">
    <source>
        <dbReference type="ARBA" id="ARBA00023180"/>
    </source>
</evidence>
<evidence type="ECO:0000256" key="10">
    <source>
        <dbReference type="ARBA" id="ARBA00022989"/>
    </source>
</evidence>
<evidence type="ECO:0000256" key="11">
    <source>
        <dbReference type="ARBA" id="ARBA00023136"/>
    </source>
</evidence>
<dbReference type="InterPro" id="IPR009091">
    <property type="entry name" value="RCC1/BLIP-II"/>
</dbReference>
<organism evidence="23 24">
    <name type="scientific">Trema orientale</name>
    <name type="common">Charcoal tree</name>
    <name type="synonym">Celtis orientalis</name>
    <dbReference type="NCBI Taxonomy" id="63057"/>
    <lineage>
        <taxon>Eukaryota</taxon>
        <taxon>Viridiplantae</taxon>
        <taxon>Streptophyta</taxon>
        <taxon>Embryophyta</taxon>
        <taxon>Tracheophyta</taxon>
        <taxon>Spermatophyta</taxon>
        <taxon>Magnoliopsida</taxon>
        <taxon>eudicotyledons</taxon>
        <taxon>Gunneridae</taxon>
        <taxon>Pentapetalae</taxon>
        <taxon>rosids</taxon>
        <taxon>fabids</taxon>
        <taxon>Rosales</taxon>
        <taxon>Cannabaceae</taxon>
        <taxon>Trema</taxon>
    </lineage>
</organism>
<dbReference type="GO" id="GO:0016020">
    <property type="term" value="C:membrane"/>
    <property type="evidence" value="ECO:0007669"/>
    <property type="project" value="UniProtKB-SubCell"/>
</dbReference>
<comment type="caution">
    <text evidence="23">The sequence shown here is derived from an EMBL/GenBank/DDBJ whole genome shotgun (WGS) entry which is preliminary data.</text>
</comment>
<dbReference type="Pfam" id="PF07714">
    <property type="entry name" value="PK_Tyr_Ser-Thr"/>
    <property type="match status" value="1"/>
</dbReference>
<dbReference type="PANTHER" id="PTHR47460:SF1">
    <property type="entry name" value="SERINE_THREONINE-PROTEIN KINASE-LIKE PROTEIN ACR4"/>
    <property type="match status" value="1"/>
</dbReference>
<keyword evidence="4" id="KW-0808">Transferase</keyword>
<keyword evidence="7 18" id="KW-0547">Nucleotide-binding</keyword>
<dbReference type="EMBL" id="JXTC01000341">
    <property type="protein sequence ID" value="PON63067.1"/>
    <property type="molecule type" value="Genomic_DNA"/>
</dbReference>
<dbReference type="Gene3D" id="3.30.200.20">
    <property type="entry name" value="Phosphorylase Kinase, domain 1"/>
    <property type="match status" value="1"/>
</dbReference>